<feature type="domain" description="Pyridoxamine 5'-phosphate oxidase N-terminal" evidence="1">
    <location>
        <begin position="3"/>
        <end position="89"/>
    </location>
</feature>
<protein>
    <submittedName>
        <fullName evidence="2">Putative pyridoxamine 5'-phosphate oxidase family protein</fullName>
    </submittedName>
</protein>
<dbReference type="AlphaFoldDB" id="A0A315Y269"/>
<dbReference type="OrthoDB" id="9792542at2"/>
<evidence type="ECO:0000313" key="3">
    <source>
        <dbReference type="Proteomes" id="UP000245720"/>
    </source>
</evidence>
<dbReference type="Proteomes" id="UP000245720">
    <property type="component" value="Unassembled WGS sequence"/>
</dbReference>
<dbReference type="SUPFAM" id="SSF50475">
    <property type="entry name" value="FMN-binding split barrel"/>
    <property type="match status" value="1"/>
</dbReference>
<proteinExistence type="predicted"/>
<accession>A0A315Y269</accession>
<dbReference type="InterPro" id="IPR011576">
    <property type="entry name" value="Pyridox_Oxase_N"/>
</dbReference>
<dbReference type="EMBL" id="QGDI01000003">
    <property type="protein sequence ID" value="PWJ14144.1"/>
    <property type="molecule type" value="Genomic_DNA"/>
</dbReference>
<name>A0A315Y269_RUMFL</name>
<dbReference type="RefSeq" id="WP_109725914.1">
    <property type="nucleotide sequence ID" value="NZ_QGDI01000003.1"/>
</dbReference>
<dbReference type="Gene3D" id="2.30.110.10">
    <property type="entry name" value="Electron Transport, Fmn-binding Protein, Chain A"/>
    <property type="match status" value="1"/>
</dbReference>
<evidence type="ECO:0000313" key="2">
    <source>
        <dbReference type="EMBL" id="PWJ14144.1"/>
    </source>
</evidence>
<dbReference type="Pfam" id="PF01243">
    <property type="entry name" value="PNPOx_N"/>
    <property type="match status" value="1"/>
</dbReference>
<gene>
    <name evidence="2" type="ORF">IE37_01077</name>
</gene>
<evidence type="ECO:0000259" key="1">
    <source>
        <dbReference type="Pfam" id="PF01243"/>
    </source>
</evidence>
<organism evidence="2 3">
    <name type="scientific">Ruminococcus flavefaciens</name>
    <dbReference type="NCBI Taxonomy" id="1265"/>
    <lineage>
        <taxon>Bacteria</taxon>
        <taxon>Bacillati</taxon>
        <taxon>Bacillota</taxon>
        <taxon>Clostridia</taxon>
        <taxon>Eubacteriales</taxon>
        <taxon>Oscillospiraceae</taxon>
        <taxon>Ruminococcus</taxon>
    </lineage>
</organism>
<dbReference type="InterPro" id="IPR012349">
    <property type="entry name" value="Split_barrel_FMN-bd"/>
</dbReference>
<sequence length="131" mass="14499">MSKLNDFLTEAGVFFLATKDGDQPKLRPLGLHMEMDGKVLFGVGDFKDVYKQLVASPLCEIAACKPDGKWLRYTGKAVFETDPKYAEAALDGAPHLRDIYNDKTGNKMMIFRLEDAKAVIIPVMGEGESIL</sequence>
<reference evidence="2 3" key="1">
    <citation type="submission" date="2018-05" db="EMBL/GenBank/DDBJ databases">
        <title>The Hungate 1000. A catalogue of reference genomes from the rumen microbiome.</title>
        <authorList>
            <person name="Kelly W."/>
        </authorList>
    </citation>
    <scope>NUCLEOTIDE SEQUENCE [LARGE SCALE GENOMIC DNA]</scope>
    <source>
        <strain evidence="2 3">SAb67</strain>
    </source>
</reference>
<comment type="caution">
    <text evidence="2">The sequence shown here is derived from an EMBL/GenBank/DDBJ whole genome shotgun (WGS) entry which is preliminary data.</text>
</comment>